<organism evidence="1 2">
    <name type="scientific">Sporanaerobium hydrogeniformans</name>
    <dbReference type="NCBI Taxonomy" id="3072179"/>
    <lineage>
        <taxon>Bacteria</taxon>
        <taxon>Bacillati</taxon>
        <taxon>Bacillota</taxon>
        <taxon>Clostridia</taxon>
        <taxon>Lachnospirales</taxon>
        <taxon>Lachnospiraceae</taxon>
        <taxon>Sporanaerobium</taxon>
    </lineage>
</organism>
<reference evidence="1" key="1">
    <citation type="submission" date="2017-10" db="EMBL/GenBank/DDBJ databases">
        <title>Genome sequence of cellulolytic Lachnospiraceae bacterium XHS1971 isolated from hotspring sediment.</title>
        <authorList>
            <person name="Vasudevan G."/>
            <person name="Joshi A.J."/>
            <person name="Hivarkar S."/>
            <person name="Lanjekar V.B."/>
            <person name="Dhakephalkar P.K."/>
            <person name="Dagar S."/>
        </authorList>
    </citation>
    <scope>NUCLEOTIDE SEQUENCE</scope>
    <source>
        <strain evidence="1">XHS1971</strain>
    </source>
</reference>
<proteinExistence type="predicted"/>
<name>A0AC61DHI6_9FIRM</name>
<evidence type="ECO:0000313" key="1">
    <source>
        <dbReference type="EMBL" id="PHV72051.1"/>
    </source>
</evidence>
<comment type="caution">
    <text evidence="1">The sequence shown here is derived from an EMBL/GenBank/DDBJ whole genome shotgun (WGS) entry which is preliminary data.</text>
</comment>
<protein>
    <submittedName>
        <fullName evidence="1">Xylose isomerase</fullName>
    </submittedName>
</protein>
<keyword evidence="2" id="KW-1185">Reference proteome</keyword>
<sequence>MKRLFHLSTTPKQLEWFEEDWEQIQHFIEKQLIDGIELGLTSTYPIDRIPQGLVEGVHLSFYPMWLDFWRGDTEKVTSILGSRDALLAYYGGEKKEVMVTSYKAQYERAKALGAKYMVFHVSHVLIEDTFTFKYDYTDEEVMEAAVELINTVFEDEQGPTLLFENLWWPGLNYMDPKLTASFLDKITYRNKGFLLDVSHLILTNPQIKTEEQAYIYIKKVVEALGTTKDSIKGVHLNKTLPKYYMQRDHSYMLKKYQEAKQGYARDTILKNHIRQLDGHQPFDHPIAKKIIELIQPEFCVYETAPNSRHELAYFIKKQNKALGILS</sequence>
<accession>A0AC61DHI6</accession>
<evidence type="ECO:0000313" key="2">
    <source>
        <dbReference type="Proteomes" id="UP000224460"/>
    </source>
</evidence>
<keyword evidence="1" id="KW-0413">Isomerase</keyword>
<dbReference type="Proteomes" id="UP000224460">
    <property type="component" value="Unassembled WGS sequence"/>
</dbReference>
<gene>
    <name evidence="1" type="ORF">CS063_00810</name>
</gene>
<dbReference type="EMBL" id="PEDL01000001">
    <property type="protein sequence ID" value="PHV72051.1"/>
    <property type="molecule type" value="Genomic_DNA"/>
</dbReference>